<dbReference type="PANTHER" id="PTHR18914">
    <property type="entry name" value="ALPHA CATENIN"/>
    <property type="match status" value="1"/>
</dbReference>
<gene>
    <name evidence="3" type="ORF">ABMA28_005152</name>
</gene>
<evidence type="ECO:0000256" key="2">
    <source>
        <dbReference type="ARBA" id="ARBA00022490"/>
    </source>
</evidence>
<sequence length="760" mass="86643">MNVDLCKEVSKVAKDPQAATKHVVDLVINVICPILQKLRTKLQSFDDQELEEEIAKIRNVFLLSSSQIKKCVINFFDVLKVEHKHGECLQESRQFIFERLSWCLTKLSAVEKNLDRCELEQHLKEDLSEDTMFVTPMYFVNWIDYTFDILSKLAENVYRTDYKDNEVVLNDWKESMVENATSLHMCIDELLLSAMTLCKYCLVEDQTILKARCQVVLRETKALFNELINGDISATVKVTPDNLKLPIKPSNVNILIDVLKDVLYVLETNTNTALLALLIHCYINCSSPVDVLKDHFNQSKDQSSQCHSADISDIEKCTVVEDFDMYNERLVQIGSFAVSCSSDQKRILTLRSGLSSLEALDPHLVPSVMTSPDGYHTKLLIDIWKQEVLEIRDTVFLIVDPVAFVEKCKQYMHDLLLGLRKHDGHDYHELKVVINIGIMVYDFFSIYKKCEPDAIASYEELDKLLGNLNRAQKECKTVSSFFTTSGNEFSDTEIKINHHKITVDSLITRVKLLYSIVKKINELLHPKDNDEQLFGEDEVPNKNVTHTIQNGVNAETYTNYQRKPGVNLTRSIFARTNNVQSSTRNMFLSKLTKHLKVKKGTHDELSFSAQVSELFNVQKEKKPFPSGNLSLRKAIFTNKCEFPFMKELNNTFDVADERGSNLLDGSASLQISEILNQINDITTTLSTPKKSTRDRDTSSKRLKVKLSGSVDLVFDETSSTSNLSNATQPSDITTLERISDLDLVESKLNSLRHSEFETHL</sequence>
<protein>
    <recommendedName>
        <fullName evidence="5">Serendipity locus protein alpha</fullName>
    </recommendedName>
</protein>
<comment type="caution">
    <text evidence="3">The sequence shown here is derived from an EMBL/GenBank/DDBJ whole genome shotgun (WGS) entry which is preliminary data.</text>
</comment>
<accession>A0ABD0SPG1</accession>
<evidence type="ECO:0000256" key="1">
    <source>
        <dbReference type="ARBA" id="ARBA00004496"/>
    </source>
</evidence>
<keyword evidence="2" id="KW-0963">Cytoplasm</keyword>
<comment type="subcellular location">
    <subcellularLocation>
        <location evidence="1">Cytoplasm</location>
    </subcellularLocation>
</comment>
<proteinExistence type="predicted"/>
<evidence type="ECO:0000313" key="3">
    <source>
        <dbReference type="EMBL" id="KAL0821726.1"/>
    </source>
</evidence>
<dbReference type="AlphaFoldDB" id="A0ABD0SPG1"/>
<dbReference type="PANTHER" id="PTHR18914:SF33">
    <property type="entry name" value="RE47911P-RELATED"/>
    <property type="match status" value="1"/>
</dbReference>
<dbReference type="InterPro" id="IPR008837">
    <property type="entry name" value="Serendipity_A"/>
</dbReference>
<evidence type="ECO:0000313" key="4">
    <source>
        <dbReference type="Proteomes" id="UP001549921"/>
    </source>
</evidence>
<name>A0ABD0SPG1_LOXSC</name>
<dbReference type="Pfam" id="PF05482">
    <property type="entry name" value="Serendipity_A"/>
    <property type="match status" value="1"/>
</dbReference>
<dbReference type="Gene3D" id="1.20.120.810">
    <property type="entry name" value="Vinculin, Vh2 four-helix bundle"/>
    <property type="match status" value="1"/>
</dbReference>
<reference evidence="3 4" key="1">
    <citation type="submission" date="2024-06" db="EMBL/GenBank/DDBJ databases">
        <title>A chromosome-level genome assembly of beet webworm, Loxostege sticticalis.</title>
        <authorList>
            <person name="Zhang Y."/>
        </authorList>
    </citation>
    <scope>NUCLEOTIDE SEQUENCE [LARGE SCALE GENOMIC DNA]</scope>
    <source>
        <strain evidence="3">AQ028</strain>
        <tissue evidence="3">Male pupae</tissue>
    </source>
</reference>
<dbReference type="GO" id="GO:0005737">
    <property type="term" value="C:cytoplasm"/>
    <property type="evidence" value="ECO:0007669"/>
    <property type="project" value="UniProtKB-SubCell"/>
</dbReference>
<organism evidence="3 4">
    <name type="scientific">Loxostege sticticalis</name>
    <name type="common">Beet webworm moth</name>
    <dbReference type="NCBI Taxonomy" id="481309"/>
    <lineage>
        <taxon>Eukaryota</taxon>
        <taxon>Metazoa</taxon>
        <taxon>Ecdysozoa</taxon>
        <taxon>Arthropoda</taxon>
        <taxon>Hexapoda</taxon>
        <taxon>Insecta</taxon>
        <taxon>Pterygota</taxon>
        <taxon>Neoptera</taxon>
        <taxon>Endopterygota</taxon>
        <taxon>Lepidoptera</taxon>
        <taxon>Glossata</taxon>
        <taxon>Ditrysia</taxon>
        <taxon>Pyraloidea</taxon>
        <taxon>Crambidae</taxon>
        <taxon>Pyraustinae</taxon>
        <taxon>Loxostege</taxon>
    </lineage>
</organism>
<dbReference type="EMBL" id="JBEDNZ010000017">
    <property type="protein sequence ID" value="KAL0821726.1"/>
    <property type="molecule type" value="Genomic_DNA"/>
</dbReference>
<evidence type="ECO:0008006" key="5">
    <source>
        <dbReference type="Google" id="ProtNLM"/>
    </source>
</evidence>
<dbReference type="Proteomes" id="UP001549921">
    <property type="component" value="Unassembled WGS sequence"/>
</dbReference>